<dbReference type="Proteomes" id="UP000316476">
    <property type="component" value="Unassembled WGS sequence"/>
</dbReference>
<keyword evidence="2" id="KW-0472">Membrane</keyword>
<keyword evidence="2" id="KW-1133">Transmembrane helix</keyword>
<keyword evidence="2" id="KW-0812">Transmembrane</keyword>
<dbReference type="PROSITE" id="PS51257">
    <property type="entry name" value="PROKAR_LIPOPROTEIN"/>
    <property type="match status" value="1"/>
</dbReference>
<evidence type="ECO:0000313" key="4">
    <source>
        <dbReference type="Proteomes" id="UP000316476"/>
    </source>
</evidence>
<feature type="coiled-coil region" evidence="1">
    <location>
        <begin position="45"/>
        <end position="72"/>
    </location>
</feature>
<protein>
    <submittedName>
        <fullName evidence="3">Uncharacterized protein</fullName>
    </submittedName>
</protein>
<evidence type="ECO:0000256" key="2">
    <source>
        <dbReference type="SAM" id="Phobius"/>
    </source>
</evidence>
<name>A0A5C6FKK3_9PLAN</name>
<evidence type="ECO:0000313" key="3">
    <source>
        <dbReference type="EMBL" id="TWU62517.1"/>
    </source>
</evidence>
<feature type="transmembrane region" description="Helical" evidence="2">
    <location>
        <begin position="78"/>
        <end position="104"/>
    </location>
</feature>
<gene>
    <name evidence="3" type="ORF">V7x_42520</name>
</gene>
<sequence>MRATILLTLSLLAMGSIGCLDEPSGLTQSQVDSVLDVQASVVDERQTLLRQTDDLNARRDELEADRRRWDERERSDPIIAQAIGGSVALLACCLPLILIGLLLWPKPGEPAEGAICDALIDDLSQDSPQLLVDPKRTRRLE</sequence>
<dbReference type="EMBL" id="SJPZ01000002">
    <property type="protein sequence ID" value="TWU62517.1"/>
    <property type="molecule type" value="Genomic_DNA"/>
</dbReference>
<dbReference type="AlphaFoldDB" id="A0A5C6FKK3"/>
<evidence type="ECO:0000256" key="1">
    <source>
        <dbReference type="SAM" id="Coils"/>
    </source>
</evidence>
<accession>A0A5C6FKK3</accession>
<comment type="caution">
    <text evidence="3">The sequence shown here is derived from an EMBL/GenBank/DDBJ whole genome shotgun (WGS) entry which is preliminary data.</text>
</comment>
<keyword evidence="1" id="KW-0175">Coiled coil</keyword>
<organism evidence="3 4">
    <name type="scientific">Crateriforma conspicua</name>
    <dbReference type="NCBI Taxonomy" id="2527996"/>
    <lineage>
        <taxon>Bacteria</taxon>
        <taxon>Pseudomonadati</taxon>
        <taxon>Planctomycetota</taxon>
        <taxon>Planctomycetia</taxon>
        <taxon>Planctomycetales</taxon>
        <taxon>Planctomycetaceae</taxon>
        <taxon>Crateriforma</taxon>
    </lineage>
</organism>
<reference evidence="3 4" key="1">
    <citation type="submission" date="2019-02" db="EMBL/GenBank/DDBJ databases">
        <title>Deep-cultivation of Planctomycetes and their phenomic and genomic characterization uncovers novel biology.</title>
        <authorList>
            <person name="Wiegand S."/>
            <person name="Jogler M."/>
            <person name="Boedeker C."/>
            <person name="Pinto D."/>
            <person name="Vollmers J."/>
            <person name="Rivas-Marin E."/>
            <person name="Kohn T."/>
            <person name="Peeters S.H."/>
            <person name="Heuer A."/>
            <person name="Rast P."/>
            <person name="Oberbeckmann S."/>
            <person name="Bunk B."/>
            <person name="Jeske O."/>
            <person name="Meyerdierks A."/>
            <person name="Storesund J.E."/>
            <person name="Kallscheuer N."/>
            <person name="Luecker S."/>
            <person name="Lage O.M."/>
            <person name="Pohl T."/>
            <person name="Merkel B.J."/>
            <person name="Hornburger P."/>
            <person name="Mueller R.-W."/>
            <person name="Bruemmer F."/>
            <person name="Labrenz M."/>
            <person name="Spormann A.M."/>
            <person name="Op Den Camp H."/>
            <person name="Overmann J."/>
            <person name="Amann R."/>
            <person name="Jetten M.S.M."/>
            <person name="Mascher T."/>
            <person name="Medema M.H."/>
            <person name="Devos D.P."/>
            <person name="Kaster A.-K."/>
            <person name="Ovreas L."/>
            <person name="Rohde M."/>
            <person name="Galperin M.Y."/>
            <person name="Jogler C."/>
        </authorList>
    </citation>
    <scope>NUCLEOTIDE SEQUENCE [LARGE SCALE GENOMIC DNA]</scope>
    <source>
        <strain evidence="3 4">V7</strain>
    </source>
</reference>
<proteinExistence type="predicted"/>